<dbReference type="EMBL" id="JANBUJ010000006">
    <property type="protein sequence ID" value="KAJ2775623.1"/>
    <property type="molecule type" value="Genomic_DNA"/>
</dbReference>
<comment type="caution">
    <text evidence="1">The sequence shown here is derived from an EMBL/GenBank/DDBJ whole genome shotgun (WGS) entry which is preliminary data.</text>
</comment>
<gene>
    <name evidence="1" type="ORF">IWQ57_000305</name>
</gene>
<proteinExistence type="predicted"/>
<organism evidence="1 2">
    <name type="scientific">Coemansia nantahalensis</name>
    <dbReference type="NCBI Taxonomy" id="2789366"/>
    <lineage>
        <taxon>Eukaryota</taxon>
        <taxon>Fungi</taxon>
        <taxon>Fungi incertae sedis</taxon>
        <taxon>Zoopagomycota</taxon>
        <taxon>Kickxellomycotina</taxon>
        <taxon>Kickxellomycetes</taxon>
        <taxon>Kickxellales</taxon>
        <taxon>Kickxellaceae</taxon>
        <taxon>Coemansia</taxon>
    </lineage>
</organism>
<reference evidence="1" key="1">
    <citation type="submission" date="2022-07" db="EMBL/GenBank/DDBJ databases">
        <title>Phylogenomic reconstructions and comparative analyses of Kickxellomycotina fungi.</title>
        <authorList>
            <person name="Reynolds N.K."/>
            <person name="Stajich J.E."/>
            <person name="Barry K."/>
            <person name="Grigoriev I.V."/>
            <person name="Crous P."/>
            <person name="Smith M.E."/>
        </authorList>
    </citation>
    <scope>NUCLEOTIDE SEQUENCE</scope>
    <source>
        <strain evidence="1">CBS 109366</strain>
    </source>
</reference>
<sequence>MGDYSAPTLKNQKSTRGSALYRDLVATGFHVLLIDEYNTSKLCSRCDSVLFHQRMVSRTLRRSMTSLSNAPPTRVYVDPASHPGCESPEITDRTLLCQAVFGAEQRVIRICAPNGSGSSFNLKLLGNFANVLTRGDMRLSGSTPCCARSRNDRPLPPFDRATAHDARMHHFRDSLLLRAAPELVAEHFARYPVIHLDLSKTSNDTLANFNRGLVAAVIESAISAWANALDASSADPNQRTQRRALAKLEKKWLAKLCDEDRTWENRGDAAVAILSDLLRRLGTLFDAPFVVLVDNYDEPLRNIEFMPWERRARQPYLRLLRCALADNIGKLFKRGSSSPILPEEVVMQYCFSPSATASGVRCSIHDVQGIYKHYRSGGVMQKLRSHAHQEKLDPATVAMLNERPMEMVRLATMLICEYDTDTAGDAVDGDGEGLCYKTAVSTPLGEATVGWEPKAITTGDGDDEMLNMDAYLSEMILSRRLAVWADDKLRIPNGRFRRVWENIRLIATSGTENVIGQNSGRATVMADLYQGRAGMLLGLMKFGAVILNLDRSYSEYKKLEALCCYIASDLKMPQYLASDRSNIEFDYSFFRELHTGRTSWEIVLHPFGRYVERLVILFEFVRIAPDGTSDEAANVLAEQALQTIGDSDRARSFLHCDKRLDVGISFRRGLMCAHERFWKRAGGGRPAAKDNAPQEEWEELPPADQTRRWQDDPCWKIVLLTPGGFDDGTEGSWNFDDCWSDDDEEEYEEWDSHTGWTSEDDE</sequence>
<accession>A0ACC1K8I5</accession>
<name>A0ACC1K8I5_9FUNG</name>
<evidence type="ECO:0000313" key="1">
    <source>
        <dbReference type="EMBL" id="KAJ2775623.1"/>
    </source>
</evidence>
<keyword evidence="2" id="KW-1185">Reference proteome</keyword>
<protein>
    <submittedName>
        <fullName evidence="1">Uncharacterized protein</fullName>
    </submittedName>
</protein>
<evidence type="ECO:0000313" key="2">
    <source>
        <dbReference type="Proteomes" id="UP001140234"/>
    </source>
</evidence>
<dbReference type="Proteomes" id="UP001140234">
    <property type="component" value="Unassembled WGS sequence"/>
</dbReference>